<reference evidence="2" key="1">
    <citation type="submission" date="2021-02" db="EMBL/GenBank/DDBJ databases">
        <title>Infant gut strain persistence is associated with maternal origin, phylogeny, and functional potential including surface adhesion and iron acquisition.</title>
        <authorList>
            <person name="Lou Y.C."/>
        </authorList>
    </citation>
    <scope>NUCLEOTIDE SEQUENCE</scope>
    <source>
        <strain evidence="2">L3_101_367G1_dasL3_101_367G1_metabat.metabat.26</strain>
    </source>
</reference>
<feature type="chain" id="PRO_5039021515" description="DUF4163 domain-containing protein" evidence="1">
    <location>
        <begin position="24"/>
        <end position="219"/>
    </location>
</feature>
<organism evidence="2 3">
    <name type="scientific">Faecalibacterium prausnitzii</name>
    <dbReference type="NCBI Taxonomy" id="853"/>
    <lineage>
        <taxon>Bacteria</taxon>
        <taxon>Bacillati</taxon>
        <taxon>Bacillota</taxon>
        <taxon>Clostridia</taxon>
        <taxon>Eubacteriales</taxon>
        <taxon>Oscillospiraceae</taxon>
        <taxon>Faecalibacterium</taxon>
    </lineage>
</organism>
<dbReference type="Proteomes" id="UP000733372">
    <property type="component" value="Unassembled WGS sequence"/>
</dbReference>
<dbReference type="AlphaFoldDB" id="A0A943FXL3"/>
<evidence type="ECO:0000313" key="3">
    <source>
        <dbReference type="Proteomes" id="UP000733372"/>
    </source>
</evidence>
<sequence length="219" mass="23613">MKLFKKVLAVALVGAMAVSMLTACGDSTKTADIKNALKDVGVTTTKTMNKETNKVMNEMQSAAVKVAALDTSDTAAVGKFVAEEQEKLRGMTQYTFSNAAGNGSYDLYIWTNGADRRAEAGTGRYPYLRKVDYENHVSKPKTLTALFSKQFVEKGAFSGSDESMEALQNVLKAATKDGKPVENLKVGISCQKVYGYDVLLVTVPSDIVLSQTDAPKTVK</sequence>
<dbReference type="RefSeq" id="WP_435143132.1">
    <property type="nucleotide sequence ID" value="NZ_CP170812.1"/>
</dbReference>
<keyword evidence="1" id="KW-0732">Signal</keyword>
<proteinExistence type="predicted"/>
<gene>
    <name evidence="2" type="ORF">KHW66_10745</name>
</gene>
<evidence type="ECO:0008006" key="4">
    <source>
        <dbReference type="Google" id="ProtNLM"/>
    </source>
</evidence>
<dbReference type="EMBL" id="JAGZAM010000023">
    <property type="protein sequence ID" value="MBS5688447.1"/>
    <property type="molecule type" value="Genomic_DNA"/>
</dbReference>
<feature type="signal peptide" evidence="1">
    <location>
        <begin position="1"/>
        <end position="23"/>
    </location>
</feature>
<name>A0A943FXL3_9FIRM</name>
<evidence type="ECO:0000313" key="2">
    <source>
        <dbReference type="EMBL" id="MBS5688447.1"/>
    </source>
</evidence>
<accession>A0A943FXL3</accession>
<evidence type="ECO:0000256" key="1">
    <source>
        <dbReference type="SAM" id="SignalP"/>
    </source>
</evidence>
<protein>
    <recommendedName>
        <fullName evidence="4">DUF4163 domain-containing protein</fullName>
    </recommendedName>
</protein>
<dbReference type="PROSITE" id="PS51257">
    <property type="entry name" value="PROKAR_LIPOPROTEIN"/>
    <property type="match status" value="1"/>
</dbReference>
<comment type="caution">
    <text evidence="2">The sequence shown here is derived from an EMBL/GenBank/DDBJ whole genome shotgun (WGS) entry which is preliminary data.</text>
</comment>